<dbReference type="RefSeq" id="WP_031365496.1">
    <property type="nucleotide sequence ID" value="NZ_FPKS01000008.1"/>
</dbReference>
<organism evidence="2 3">
    <name type="scientific">Pseudolactococcus chungangensis CAU 28 = DSM 22330</name>
    <dbReference type="NCBI Taxonomy" id="1122154"/>
    <lineage>
        <taxon>Bacteria</taxon>
        <taxon>Bacillati</taxon>
        <taxon>Bacillota</taxon>
        <taxon>Bacilli</taxon>
        <taxon>Lactobacillales</taxon>
        <taxon>Streptococcaceae</taxon>
        <taxon>Pseudolactococcus</taxon>
    </lineage>
</organism>
<evidence type="ECO:0000313" key="1">
    <source>
        <dbReference type="EMBL" id="PCS03359.1"/>
    </source>
</evidence>
<reference evidence="2 3" key="2">
    <citation type="submission" date="2016-11" db="EMBL/GenBank/DDBJ databases">
        <authorList>
            <person name="Jaros S."/>
            <person name="Januszkiewicz K."/>
            <person name="Wedrychowicz H."/>
        </authorList>
    </citation>
    <scope>NUCLEOTIDE SEQUENCE [LARGE SCALE GENOMIC DNA]</scope>
    <source>
        <strain evidence="2 3">DSM 22330</strain>
    </source>
</reference>
<dbReference type="EMBL" id="JXJT01000009">
    <property type="protein sequence ID" value="PCS03359.1"/>
    <property type="molecule type" value="Genomic_DNA"/>
</dbReference>
<protein>
    <submittedName>
        <fullName evidence="2">Uncharacterized protein</fullName>
    </submittedName>
</protein>
<evidence type="ECO:0000313" key="4">
    <source>
        <dbReference type="Proteomes" id="UP000218979"/>
    </source>
</evidence>
<evidence type="ECO:0000313" key="2">
    <source>
        <dbReference type="EMBL" id="SFZ75315.1"/>
    </source>
</evidence>
<dbReference type="STRING" id="1122154.SAMN02746068_01530"/>
<evidence type="ECO:0000313" key="3">
    <source>
        <dbReference type="Proteomes" id="UP000185655"/>
    </source>
</evidence>
<dbReference type="Proteomes" id="UP000185655">
    <property type="component" value="Unassembled WGS sequence"/>
</dbReference>
<accession>A0A1K2HEY7</accession>
<dbReference type="Proteomes" id="UP000218979">
    <property type="component" value="Unassembled WGS sequence"/>
</dbReference>
<sequence length="137" mass="15916">MKQKIVIYNEQADKFVSVTVGQLLDKEWVIKDIPQLQELDLSYTVEQNVEKEIVKVLTTDTFSVIIADDRVKSLTYNEWESYRVGQAYAGIENLLSNQSEKIKVLFKQFTQDMQDKYAGQASWVKIYNNLIENIKEG</sequence>
<name>A0A1K2HEY7_9LACT</name>
<keyword evidence="4" id="KW-1185">Reference proteome</keyword>
<reference evidence="1 4" key="1">
    <citation type="submission" date="2014-12" db="EMBL/GenBank/DDBJ databases">
        <title>Draft genome sequences of 10 type strains of Lactococcus.</title>
        <authorList>
            <person name="Sun Z."/>
            <person name="Zhong Z."/>
            <person name="Liu W."/>
            <person name="Zhang W."/>
            <person name="Zhang H."/>
        </authorList>
    </citation>
    <scope>NUCLEOTIDE SEQUENCE [LARGE SCALE GENOMIC DNA]</scope>
    <source>
        <strain evidence="1 4">DSM 22330</strain>
    </source>
</reference>
<dbReference type="EMBL" id="FPKS01000008">
    <property type="protein sequence ID" value="SFZ75315.1"/>
    <property type="molecule type" value="Genomic_DNA"/>
</dbReference>
<dbReference type="AlphaFoldDB" id="A0A1K2HEY7"/>
<gene>
    <name evidence="1" type="ORF">RR45_GL002128</name>
    <name evidence="2" type="ORF">SAMN02746068_01530</name>
</gene>
<proteinExistence type="predicted"/>